<dbReference type="RefSeq" id="WP_119984861.1">
    <property type="nucleotide sequence ID" value="NZ_CP032489.1"/>
</dbReference>
<comment type="function">
    <text evidence="5">Catalyzes the phosphorylation of the 3'-hydroxyl group of dephosphocoenzyme A to form coenzyme A.</text>
</comment>
<dbReference type="KEGG" id="ark:D6B99_02785"/>
<dbReference type="HAMAP" id="MF_00376">
    <property type="entry name" value="Dephospho_CoA_kinase"/>
    <property type="match status" value="1"/>
</dbReference>
<keyword evidence="3 5" id="KW-0067">ATP-binding</keyword>
<dbReference type="EC" id="2.7.1.24" evidence="5 6"/>
<keyword evidence="4 5" id="KW-0173">Coenzyme A biosynthesis</keyword>
<dbReference type="PANTHER" id="PTHR10695:SF46">
    <property type="entry name" value="BIFUNCTIONAL COENZYME A SYNTHASE-RELATED"/>
    <property type="match status" value="1"/>
</dbReference>
<dbReference type="NCBIfam" id="TIGR00152">
    <property type="entry name" value="dephospho-CoA kinase"/>
    <property type="match status" value="1"/>
</dbReference>
<comment type="pathway">
    <text evidence="5">Cofactor biosynthesis; coenzyme A biosynthesis; CoA from (R)-pantothenate: step 5/5.</text>
</comment>
<dbReference type="SUPFAM" id="SSF52540">
    <property type="entry name" value="P-loop containing nucleoside triphosphate hydrolases"/>
    <property type="match status" value="1"/>
</dbReference>
<keyword evidence="8" id="KW-1185">Reference proteome</keyword>
<keyword evidence="2 5" id="KW-0547">Nucleotide-binding</keyword>
<organism evidence="7 8">
    <name type="scientific">Arachidicoccus soli</name>
    <dbReference type="NCBI Taxonomy" id="2341117"/>
    <lineage>
        <taxon>Bacteria</taxon>
        <taxon>Pseudomonadati</taxon>
        <taxon>Bacteroidota</taxon>
        <taxon>Chitinophagia</taxon>
        <taxon>Chitinophagales</taxon>
        <taxon>Chitinophagaceae</taxon>
        <taxon>Arachidicoccus</taxon>
    </lineage>
</organism>
<protein>
    <recommendedName>
        <fullName evidence="5 6">Dephospho-CoA kinase</fullName>
        <ecNumber evidence="5 6">2.7.1.24</ecNumber>
    </recommendedName>
    <alternativeName>
        <fullName evidence="5">Dephosphocoenzyme A kinase</fullName>
    </alternativeName>
</protein>
<keyword evidence="5" id="KW-0963">Cytoplasm</keyword>
<evidence type="ECO:0000313" key="8">
    <source>
        <dbReference type="Proteomes" id="UP000266118"/>
    </source>
</evidence>
<evidence type="ECO:0000256" key="5">
    <source>
        <dbReference type="HAMAP-Rule" id="MF_00376"/>
    </source>
</evidence>
<evidence type="ECO:0000256" key="3">
    <source>
        <dbReference type="ARBA" id="ARBA00022840"/>
    </source>
</evidence>
<dbReference type="Gene3D" id="3.40.50.300">
    <property type="entry name" value="P-loop containing nucleotide triphosphate hydrolases"/>
    <property type="match status" value="1"/>
</dbReference>
<accession>A0A386HMR3</accession>
<proteinExistence type="inferred from homology"/>
<evidence type="ECO:0000256" key="4">
    <source>
        <dbReference type="ARBA" id="ARBA00022993"/>
    </source>
</evidence>
<dbReference type="GO" id="GO:0015937">
    <property type="term" value="P:coenzyme A biosynthetic process"/>
    <property type="evidence" value="ECO:0007669"/>
    <property type="project" value="UniProtKB-UniRule"/>
</dbReference>
<dbReference type="CDD" id="cd02022">
    <property type="entry name" value="DPCK"/>
    <property type="match status" value="1"/>
</dbReference>
<evidence type="ECO:0000313" key="7">
    <source>
        <dbReference type="EMBL" id="AYD46634.1"/>
    </source>
</evidence>
<dbReference type="OrthoDB" id="9812943at2"/>
<evidence type="ECO:0000256" key="6">
    <source>
        <dbReference type="NCBIfam" id="TIGR00152"/>
    </source>
</evidence>
<dbReference type="InterPro" id="IPR001977">
    <property type="entry name" value="Depp_CoAkinase"/>
</dbReference>
<dbReference type="UniPathway" id="UPA00241">
    <property type="reaction ID" value="UER00356"/>
</dbReference>
<comment type="subcellular location">
    <subcellularLocation>
        <location evidence="5">Cytoplasm</location>
    </subcellularLocation>
</comment>
<evidence type="ECO:0000256" key="1">
    <source>
        <dbReference type="ARBA" id="ARBA00009018"/>
    </source>
</evidence>
<keyword evidence="5 7" id="KW-0808">Transferase</keyword>
<name>A0A386HMR3_9BACT</name>
<comment type="catalytic activity">
    <reaction evidence="5">
        <text>3'-dephospho-CoA + ATP = ADP + CoA + H(+)</text>
        <dbReference type="Rhea" id="RHEA:18245"/>
        <dbReference type="ChEBI" id="CHEBI:15378"/>
        <dbReference type="ChEBI" id="CHEBI:30616"/>
        <dbReference type="ChEBI" id="CHEBI:57287"/>
        <dbReference type="ChEBI" id="CHEBI:57328"/>
        <dbReference type="ChEBI" id="CHEBI:456216"/>
        <dbReference type="EC" id="2.7.1.24"/>
    </reaction>
</comment>
<dbReference type="GO" id="GO:0004140">
    <property type="term" value="F:dephospho-CoA kinase activity"/>
    <property type="evidence" value="ECO:0007669"/>
    <property type="project" value="UniProtKB-UniRule"/>
</dbReference>
<dbReference type="Proteomes" id="UP000266118">
    <property type="component" value="Chromosome"/>
</dbReference>
<dbReference type="PANTHER" id="PTHR10695">
    <property type="entry name" value="DEPHOSPHO-COA KINASE-RELATED"/>
    <property type="match status" value="1"/>
</dbReference>
<sequence length="198" mass="21907">MLKIGLTGGIGSGKSTVAKIFNTLGIPTFDADAAAKNIMENDAKVKAQLINAFGKEIFAQNLLNKKYLAEIVFKDAAKLKLLNNITHPATIEAAKNWIDEQSTPYVIKEAALLFEAKSAGDLDFIIGVQSPIQLRIQRAMRRSNISEEAVMQRIEKQMDNDEKMQLCDFVILNDEQQALLPQVLTLNGKFVDNAIKKS</sequence>
<reference evidence="7 8" key="1">
    <citation type="submission" date="2018-09" db="EMBL/GenBank/DDBJ databases">
        <title>Arachidicoccus sp. nov., a bacterium isolated from soil.</title>
        <authorList>
            <person name="Weon H.-Y."/>
            <person name="Kwon S.-W."/>
            <person name="Lee S.A."/>
        </authorList>
    </citation>
    <scope>NUCLEOTIDE SEQUENCE [LARGE SCALE GENOMIC DNA]</scope>
    <source>
        <strain evidence="7 8">KIS59-12</strain>
    </source>
</reference>
<keyword evidence="5 7" id="KW-0418">Kinase</keyword>
<dbReference type="Pfam" id="PF01121">
    <property type="entry name" value="CoaE"/>
    <property type="match status" value="1"/>
</dbReference>
<comment type="similarity">
    <text evidence="1 5">Belongs to the CoaE family.</text>
</comment>
<dbReference type="GO" id="GO:0005524">
    <property type="term" value="F:ATP binding"/>
    <property type="evidence" value="ECO:0007669"/>
    <property type="project" value="UniProtKB-UniRule"/>
</dbReference>
<dbReference type="EMBL" id="CP032489">
    <property type="protein sequence ID" value="AYD46634.1"/>
    <property type="molecule type" value="Genomic_DNA"/>
</dbReference>
<dbReference type="InterPro" id="IPR027417">
    <property type="entry name" value="P-loop_NTPase"/>
</dbReference>
<gene>
    <name evidence="5" type="primary">coaE</name>
    <name evidence="7" type="ORF">D6B99_02785</name>
</gene>
<feature type="binding site" evidence="5">
    <location>
        <begin position="11"/>
        <end position="16"/>
    </location>
    <ligand>
        <name>ATP</name>
        <dbReference type="ChEBI" id="CHEBI:30616"/>
    </ligand>
</feature>
<dbReference type="GO" id="GO:0005737">
    <property type="term" value="C:cytoplasm"/>
    <property type="evidence" value="ECO:0007669"/>
    <property type="project" value="UniProtKB-SubCell"/>
</dbReference>
<evidence type="ECO:0000256" key="2">
    <source>
        <dbReference type="ARBA" id="ARBA00022741"/>
    </source>
</evidence>
<dbReference type="PROSITE" id="PS51219">
    <property type="entry name" value="DPCK"/>
    <property type="match status" value="1"/>
</dbReference>
<dbReference type="AlphaFoldDB" id="A0A386HMR3"/>